<accession>A0A1P8WD59</accession>
<dbReference type="EMBL" id="CP017641">
    <property type="protein sequence ID" value="APZ91971.1"/>
    <property type="molecule type" value="Genomic_DNA"/>
</dbReference>
<dbReference type="KEGG" id="fmr:Fuma_01572"/>
<dbReference type="STRING" id="1891926.Fuma_01572"/>
<feature type="compositionally biased region" description="Basic and acidic residues" evidence="1">
    <location>
        <begin position="322"/>
        <end position="337"/>
    </location>
</feature>
<evidence type="ECO:0008006" key="4">
    <source>
        <dbReference type="Google" id="ProtNLM"/>
    </source>
</evidence>
<dbReference type="OrthoDB" id="242279at2"/>
<protein>
    <recommendedName>
        <fullName evidence="4">Methane oxygenase PmoA</fullName>
    </recommendedName>
</protein>
<dbReference type="Pfam" id="PF14100">
    <property type="entry name" value="DUF6807"/>
    <property type="match status" value="1"/>
</dbReference>
<organism evidence="2 3">
    <name type="scientific">Fuerstiella marisgermanici</name>
    <dbReference type="NCBI Taxonomy" id="1891926"/>
    <lineage>
        <taxon>Bacteria</taxon>
        <taxon>Pseudomonadati</taxon>
        <taxon>Planctomycetota</taxon>
        <taxon>Planctomycetia</taxon>
        <taxon>Planctomycetales</taxon>
        <taxon>Planctomycetaceae</taxon>
        <taxon>Fuerstiella</taxon>
    </lineage>
</organism>
<dbReference type="Proteomes" id="UP000187735">
    <property type="component" value="Chromosome"/>
</dbReference>
<dbReference type="RefSeq" id="WP_083731886.1">
    <property type="nucleotide sequence ID" value="NZ_CP017641.1"/>
</dbReference>
<name>A0A1P8WD59_9PLAN</name>
<gene>
    <name evidence="2" type="ORF">Fuma_01572</name>
</gene>
<evidence type="ECO:0000256" key="1">
    <source>
        <dbReference type="SAM" id="MobiDB-lite"/>
    </source>
</evidence>
<dbReference type="InterPro" id="IPR029475">
    <property type="entry name" value="DUF6807"/>
</dbReference>
<proteinExistence type="predicted"/>
<dbReference type="AlphaFoldDB" id="A0A1P8WD59"/>
<sequence length="337" mass="38668">MNLWRSLLILTSIAYCECSHADEFKLQRCEVIPLPDHQVSLRVDGVQKLSWHFDKKYPRPFFYPFTGPSGISLTRMGHPGAENHDHHRSVWFASQKINDVDFWSDSTKAQIRQKHWYAYRDGQEEAVMACALGWFDESDNELMEQDLVAALRPVNEKEHVLELQLTLRPGPGLDTVTLNKTNFGLLAVRVSKTLSSFFGGGRITDSEGRSGEENVFGKQARWMDYSGPVGVGSGSDRHVVTEGITYFDHPDNPHYPTFWHVRQDGWMGASFAMQQHYVINRQNPLVLRYLLHAHLDAYNAGRAEAVQAEFSRRPPFSIRKPTSAERHRQYVVERKQP</sequence>
<reference evidence="2 3" key="1">
    <citation type="journal article" date="2016" name="Front. Microbiol.">
        <title>Fuerstia marisgermanicae gen. nov., sp. nov., an Unusual Member of the Phylum Planctomycetes from the German Wadden Sea.</title>
        <authorList>
            <person name="Kohn T."/>
            <person name="Heuer A."/>
            <person name="Jogler M."/>
            <person name="Vollmers J."/>
            <person name="Boedeker C."/>
            <person name="Bunk B."/>
            <person name="Rast P."/>
            <person name="Borchert D."/>
            <person name="Glockner I."/>
            <person name="Freese H.M."/>
            <person name="Klenk H.P."/>
            <person name="Overmann J."/>
            <person name="Kaster A.K."/>
            <person name="Rohde M."/>
            <person name="Wiegand S."/>
            <person name="Jogler C."/>
        </authorList>
    </citation>
    <scope>NUCLEOTIDE SEQUENCE [LARGE SCALE GENOMIC DNA]</scope>
    <source>
        <strain evidence="2 3">NH11</strain>
    </source>
</reference>
<keyword evidence="3" id="KW-1185">Reference proteome</keyword>
<feature type="region of interest" description="Disordered" evidence="1">
    <location>
        <begin position="316"/>
        <end position="337"/>
    </location>
</feature>
<evidence type="ECO:0000313" key="3">
    <source>
        <dbReference type="Proteomes" id="UP000187735"/>
    </source>
</evidence>
<evidence type="ECO:0000313" key="2">
    <source>
        <dbReference type="EMBL" id="APZ91971.1"/>
    </source>
</evidence>